<dbReference type="Proteomes" id="UP000239863">
    <property type="component" value="Unassembled WGS sequence"/>
</dbReference>
<organism evidence="1 2">
    <name type="scientific">Clostridium algidicarnis DSM 15099</name>
    <dbReference type="NCBI Taxonomy" id="1121295"/>
    <lineage>
        <taxon>Bacteria</taxon>
        <taxon>Bacillati</taxon>
        <taxon>Bacillota</taxon>
        <taxon>Clostridia</taxon>
        <taxon>Eubacteriales</taxon>
        <taxon>Clostridiaceae</taxon>
        <taxon>Clostridium</taxon>
    </lineage>
</organism>
<dbReference type="RefSeq" id="WP_104410172.1">
    <property type="nucleotide sequence ID" value="NZ_PTIS01000012.1"/>
</dbReference>
<dbReference type="EMBL" id="PTIS01000012">
    <property type="protein sequence ID" value="PPK47864.1"/>
    <property type="molecule type" value="Genomic_DNA"/>
</dbReference>
<gene>
    <name evidence="1" type="ORF">BD821_1125</name>
</gene>
<dbReference type="OrthoDB" id="6120799at2"/>
<reference evidence="1 2" key="1">
    <citation type="submission" date="2018-02" db="EMBL/GenBank/DDBJ databases">
        <title>Genomic Encyclopedia of Archaeal and Bacterial Type Strains, Phase II (KMG-II): from individual species to whole genera.</title>
        <authorList>
            <person name="Goeker M."/>
        </authorList>
    </citation>
    <scope>NUCLEOTIDE SEQUENCE [LARGE SCALE GENOMIC DNA]</scope>
    <source>
        <strain evidence="1 2">DSM 15099</strain>
    </source>
</reference>
<protein>
    <submittedName>
        <fullName evidence="1">Thioredoxin-like protein</fullName>
    </submittedName>
</protein>
<dbReference type="InterPro" id="IPR036249">
    <property type="entry name" value="Thioredoxin-like_sf"/>
</dbReference>
<sequence length="161" mass="19059">MVDLNKALSYEKYMESATKEHLEIYDKTFISDKNIVKLKKLDEPIKVIAFSEGYCPDCNVSLPMLKRFQETNSNVEIYIFKRVGNEKFLEENLGEARIPTFMFFDKDMKALGVYVEFPKELKERIISEKIDEKKKLIGDYRQGKYNLLIEEEFLDIIFSNR</sequence>
<evidence type="ECO:0000313" key="1">
    <source>
        <dbReference type="EMBL" id="PPK47864.1"/>
    </source>
</evidence>
<name>A0A2S6FWE7_9CLOT</name>
<evidence type="ECO:0000313" key="2">
    <source>
        <dbReference type="Proteomes" id="UP000239863"/>
    </source>
</evidence>
<comment type="caution">
    <text evidence="1">The sequence shown here is derived from an EMBL/GenBank/DDBJ whole genome shotgun (WGS) entry which is preliminary data.</text>
</comment>
<dbReference type="Gene3D" id="3.40.30.10">
    <property type="entry name" value="Glutaredoxin"/>
    <property type="match status" value="1"/>
</dbReference>
<dbReference type="Pfam" id="PF14595">
    <property type="entry name" value="Thioredoxin_9"/>
    <property type="match status" value="1"/>
</dbReference>
<dbReference type="AlphaFoldDB" id="A0A2S6FWE7"/>
<dbReference type="STRING" id="37659.GCA_000703125_00240"/>
<proteinExistence type="predicted"/>
<dbReference type="SUPFAM" id="SSF52833">
    <property type="entry name" value="Thioredoxin-like"/>
    <property type="match status" value="1"/>
</dbReference>
<accession>A0A2S6FWE7</accession>